<dbReference type="GO" id="GO:0004190">
    <property type="term" value="F:aspartic-type endopeptidase activity"/>
    <property type="evidence" value="ECO:0007669"/>
    <property type="project" value="UniProtKB-KW"/>
</dbReference>
<proteinExistence type="inferred from homology"/>
<keyword evidence="4" id="KW-0378">Hydrolase</keyword>
<feature type="compositionally biased region" description="Basic and acidic residues" evidence="5">
    <location>
        <begin position="255"/>
        <end position="275"/>
    </location>
</feature>
<sequence>MAEIWRAEQMRGFTKSFLHLHGERSRDDEMRRRLEADPMDAEANKHFGEKIRLSNVQAQYERMMEEYPESMGRVLMLYIAVEINGKPLQVFVDSGAQSTIMSSECADRLGLLHLVDERFEGVAVGVGTGKILGRIHCVEFGIGGALLPCTLTVMDSEQGLGDKNMDVLLGLDMLKRHRCRIDLGSNSLVIPVGGGGGAAPTTIEAPFLHEKDLDTAKGGTRGFDAERENAELMAARMKAEEEEDNGGDGAMDVDEDKKPAAAGGEEKKDDGGGSS</sequence>
<evidence type="ECO:0000256" key="3">
    <source>
        <dbReference type="ARBA" id="ARBA00022750"/>
    </source>
</evidence>
<evidence type="ECO:0000259" key="6">
    <source>
        <dbReference type="Pfam" id="PF09668"/>
    </source>
</evidence>
<dbReference type="PANTHER" id="PTHR12917:SF1">
    <property type="entry name" value="AT13091P"/>
    <property type="match status" value="1"/>
</dbReference>
<accession>K0RSF3</accession>
<name>K0RSF3_THAOC</name>
<dbReference type="InterPro" id="IPR021109">
    <property type="entry name" value="Peptidase_aspartic_dom_sf"/>
</dbReference>
<evidence type="ECO:0000256" key="1">
    <source>
        <dbReference type="ARBA" id="ARBA00009136"/>
    </source>
</evidence>
<organism evidence="7 8">
    <name type="scientific">Thalassiosira oceanica</name>
    <name type="common">Marine diatom</name>
    <dbReference type="NCBI Taxonomy" id="159749"/>
    <lineage>
        <taxon>Eukaryota</taxon>
        <taxon>Sar</taxon>
        <taxon>Stramenopiles</taxon>
        <taxon>Ochrophyta</taxon>
        <taxon>Bacillariophyta</taxon>
        <taxon>Coscinodiscophyceae</taxon>
        <taxon>Thalassiosirophycidae</taxon>
        <taxon>Thalassiosirales</taxon>
        <taxon>Thalassiosiraceae</taxon>
        <taxon>Thalassiosira</taxon>
    </lineage>
</organism>
<dbReference type="InterPro" id="IPR019103">
    <property type="entry name" value="Peptidase_aspartic_DDI1-type"/>
</dbReference>
<dbReference type="Pfam" id="PF09668">
    <property type="entry name" value="Asp_protease"/>
    <property type="match status" value="1"/>
</dbReference>
<evidence type="ECO:0000313" key="7">
    <source>
        <dbReference type="EMBL" id="EJK49597.1"/>
    </source>
</evidence>
<dbReference type="Proteomes" id="UP000266841">
    <property type="component" value="Unassembled WGS sequence"/>
</dbReference>
<feature type="region of interest" description="Disordered" evidence="5">
    <location>
        <begin position="214"/>
        <end position="275"/>
    </location>
</feature>
<feature type="compositionally biased region" description="Acidic residues" evidence="5">
    <location>
        <begin position="240"/>
        <end position="254"/>
    </location>
</feature>
<protein>
    <recommendedName>
        <fullName evidence="6">Aspartic peptidase DDI1-type domain-containing protein</fullName>
    </recommendedName>
</protein>
<dbReference type="GO" id="GO:0006508">
    <property type="term" value="P:proteolysis"/>
    <property type="evidence" value="ECO:0007669"/>
    <property type="project" value="UniProtKB-KW"/>
</dbReference>
<comment type="similarity">
    <text evidence="1">Belongs to the DDI1 family.</text>
</comment>
<dbReference type="AlphaFoldDB" id="K0RSF3"/>
<keyword evidence="8" id="KW-1185">Reference proteome</keyword>
<evidence type="ECO:0000313" key="8">
    <source>
        <dbReference type="Proteomes" id="UP000266841"/>
    </source>
</evidence>
<dbReference type="CDD" id="cd05479">
    <property type="entry name" value="RP_DDI"/>
    <property type="match status" value="1"/>
</dbReference>
<evidence type="ECO:0000256" key="4">
    <source>
        <dbReference type="ARBA" id="ARBA00022801"/>
    </source>
</evidence>
<evidence type="ECO:0000256" key="5">
    <source>
        <dbReference type="SAM" id="MobiDB-lite"/>
    </source>
</evidence>
<evidence type="ECO:0000256" key="2">
    <source>
        <dbReference type="ARBA" id="ARBA00022670"/>
    </source>
</evidence>
<keyword evidence="2" id="KW-0645">Protease</keyword>
<dbReference type="PANTHER" id="PTHR12917">
    <property type="entry name" value="ASPARTYL PROTEASE DDI-RELATED"/>
    <property type="match status" value="1"/>
</dbReference>
<dbReference type="SUPFAM" id="SSF50630">
    <property type="entry name" value="Acid proteases"/>
    <property type="match status" value="1"/>
</dbReference>
<dbReference type="OrthoDB" id="43379at2759"/>
<dbReference type="Gene3D" id="2.40.70.10">
    <property type="entry name" value="Acid Proteases"/>
    <property type="match status" value="1"/>
</dbReference>
<dbReference type="eggNOG" id="KOG0012">
    <property type="taxonomic scope" value="Eukaryota"/>
</dbReference>
<gene>
    <name evidence="7" type="ORF">THAOC_31511</name>
</gene>
<feature type="domain" description="Aspartic peptidase DDI1-type" evidence="6">
    <location>
        <begin position="68"/>
        <end position="182"/>
    </location>
</feature>
<dbReference type="EMBL" id="AGNL01044626">
    <property type="protein sequence ID" value="EJK49597.1"/>
    <property type="molecule type" value="Genomic_DNA"/>
</dbReference>
<comment type="caution">
    <text evidence="7">The sequence shown here is derived from an EMBL/GenBank/DDBJ whole genome shotgun (WGS) entry which is preliminary data.</text>
</comment>
<reference evidence="7 8" key="1">
    <citation type="journal article" date="2012" name="Genome Biol.">
        <title>Genome and low-iron response of an oceanic diatom adapted to chronic iron limitation.</title>
        <authorList>
            <person name="Lommer M."/>
            <person name="Specht M."/>
            <person name="Roy A.S."/>
            <person name="Kraemer L."/>
            <person name="Andreson R."/>
            <person name="Gutowska M.A."/>
            <person name="Wolf J."/>
            <person name="Bergner S.V."/>
            <person name="Schilhabel M.B."/>
            <person name="Klostermeier U.C."/>
            <person name="Beiko R.G."/>
            <person name="Rosenstiel P."/>
            <person name="Hippler M."/>
            <person name="Laroche J."/>
        </authorList>
    </citation>
    <scope>NUCLEOTIDE SEQUENCE [LARGE SCALE GENOMIC DNA]</scope>
    <source>
        <strain evidence="7 8">CCMP1005</strain>
    </source>
</reference>
<keyword evidence="3" id="KW-0064">Aspartyl protease</keyword>